<evidence type="ECO:0000256" key="2">
    <source>
        <dbReference type="ARBA" id="ARBA00022490"/>
    </source>
</evidence>
<dbReference type="PANTHER" id="PTHR28511">
    <property type="entry name" value="ENDONUCLEASE V"/>
    <property type="match status" value="1"/>
</dbReference>
<protein>
    <recommendedName>
        <fullName evidence="10">Endonuclease V</fullName>
    </recommendedName>
</protein>
<accession>A0A4T0MUK3</accession>
<dbReference type="EMBL" id="SPRV01000029">
    <property type="protein sequence ID" value="TIC61430.1"/>
    <property type="molecule type" value="Genomic_DNA"/>
</dbReference>
<dbReference type="GO" id="GO:0016891">
    <property type="term" value="F:RNA endonuclease activity producing 5'-phosphomonoesters, hydrolytic mechanism"/>
    <property type="evidence" value="ECO:0007669"/>
    <property type="project" value="TreeGrafter"/>
</dbReference>
<reference evidence="8 9" key="1">
    <citation type="submission" date="2019-03" db="EMBL/GenBank/DDBJ databases">
        <title>Sequencing 25 genomes of Wallemia mellicola.</title>
        <authorList>
            <person name="Gostincar C."/>
        </authorList>
    </citation>
    <scope>NUCLEOTIDE SEQUENCE [LARGE SCALE GENOMIC DNA]</scope>
    <source>
        <strain evidence="7 8">EXF-1277</strain>
        <strain evidence="6 9">EXF-8738</strain>
    </source>
</reference>
<comment type="subcellular location">
    <subcellularLocation>
        <location evidence="1">Cytoplasm</location>
    </subcellularLocation>
</comment>
<dbReference type="Pfam" id="PF04493">
    <property type="entry name" value="Endonuclease_5"/>
    <property type="match status" value="1"/>
</dbReference>
<evidence type="ECO:0008006" key="10">
    <source>
        <dbReference type="Google" id="ProtNLM"/>
    </source>
</evidence>
<gene>
    <name evidence="7" type="ORF">E3Q03_02719</name>
    <name evidence="6" type="ORF">E3Q10_02406</name>
</gene>
<dbReference type="Proteomes" id="UP000305362">
    <property type="component" value="Unassembled WGS sequence"/>
</dbReference>
<dbReference type="Gene3D" id="3.30.2170.10">
    <property type="entry name" value="archaeoglobus fulgidus dsm 4304 superfamily"/>
    <property type="match status" value="1"/>
</dbReference>
<dbReference type="GO" id="GO:0005730">
    <property type="term" value="C:nucleolus"/>
    <property type="evidence" value="ECO:0007669"/>
    <property type="project" value="TreeGrafter"/>
</dbReference>
<dbReference type="GO" id="GO:0006281">
    <property type="term" value="P:DNA repair"/>
    <property type="evidence" value="ECO:0007669"/>
    <property type="project" value="InterPro"/>
</dbReference>
<dbReference type="EMBL" id="SPRO01000023">
    <property type="protein sequence ID" value="TIC29849.1"/>
    <property type="molecule type" value="Genomic_DNA"/>
</dbReference>
<dbReference type="PANTHER" id="PTHR28511:SF1">
    <property type="entry name" value="ENDONUCLEASE V"/>
    <property type="match status" value="1"/>
</dbReference>
<dbReference type="AlphaFoldDB" id="A0A4T0MUK3"/>
<evidence type="ECO:0000256" key="5">
    <source>
        <dbReference type="ARBA" id="ARBA00022801"/>
    </source>
</evidence>
<evidence type="ECO:0000313" key="6">
    <source>
        <dbReference type="EMBL" id="TIC29849.1"/>
    </source>
</evidence>
<dbReference type="OrthoDB" id="20018at2759"/>
<keyword evidence="2" id="KW-0963">Cytoplasm</keyword>
<evidence type="ECO:0000256" key="4">
    <source>
        <dbReference type="ARBA" id="ARBA00022759"/>
    </source>
</evidence>
<evidence type="ECO:0000313" key="8">
    <source>
        <dbReference type="Proteomes" id="UP000305362"/>
    </source>
</evidence>
<dbReference type="Proteomes" id="UP000305647">
    <property type="component" value="Unassembled WGS sequence"/>
</dbReference>
<dbReference type="CDD" id="cd06559">
    <property type="entry name" value="Endonuclease_V"/>
    <property type="match status" value="1"/>
</dbReference>
<proteinExistence type="predicted"/>
<dbReference type="GO" id="GO:0003727">
    <property type="term" value="F:single-stranded RNA binding"/>
    <property type="evidence" value="ECO:0007669"/>
    <property type="project" value="TreeGrafter"/>
</dbReference>
<evidence type="ECO:0000313" key="9">
    <source>
        <dbReference type="Proteomes" id="UP000305647"/>
    </source>
</evidence>
<name>A0A4T0MUK3_9BASI</name>
<evidence type="ECO:0000313" key="7">
    <source>
        <dbReference type="EMBL" id="TIC61430.1"/>
    </source>
</evidence>
<dbReference type="GO" id="GO:0005737">
    <property type="term" value="C:cytoplasm"/>
    <property type="evidence" value="ECO:0007669"/>
    <property type="project" value="UniProtKB-SubCell"/>
</dbReference>
<dbReference type="InterPro" id="IPR007581">
    <property type="entry name" value="Endonuclease-V"/>
</dbReference>
<evidence type="ECO:0000256" key="1">
    <source>
        <dbReference type="ARBA" id="ARBA00004496"/>
    </source>
</evidence>
<keyword evidence="3" id="KW-0540">Nuclease</keyword>
<comment type="caution">
    <text evidence="6">The sequence shown here is derived from an EMBL/GenBank/DDBJ whole genome shotgun (WGS) entry which is preliminary data.</text>
</comment>
<keyword evidence="4" id="KW-0255">Endonuclease</keyword>
<keyword evidence="5" id="KW-0378">Hydrolase</keyword>
<organism evidence="6 9">
    <name type="scientific">Wallemia mellicola</name>
    <dbReference type="NCBI Taxonomy" id="1708541"/>
    <lineage>
        <taxon>Eukaryota</taxon>
        <taxon>Fungi</taxon>
        <taxon>Dikarya</taxon>
        <taxon>Basidiomycota</taxon>
        <taxon>Wallemiomycotina</taxon>
        <taxon>Wallemiomycetes</taxon>
        <taxon>Wallemiales</taxon>
        <taxon>Wallemiaceae</taxon>
        <taxon>Wallemia</taxon>
    </lineage>
</organism>
<evidence type="ECO:0000256" key="3">
    <source>
        <dbReference type="ARBA" id="ARBA00022722"/>
    </source>
</evidence>
<sequence length="264" mass="29930">MTIVDCWNNYQNDLRNKADFVSYPSDYDITVDKSDNYENDLENASINYVRDYKVKATRIGGIDVSPGEGKCVVTITVLSYPSLEVIYTYNEVHTIMEPYIPSYLAMRESKPIRETFYNFINTLEVDDIPQVYIVDGNGRLHDREAGLATQIGVELDIATIGASKNYYPLTSLNNWRSDAKSFRSTIKGKLKRRGEWLGLFNIYGKEYVGAALLTGEKANNPIYISAGHKCTLYYAIAMTLSTAKHRVPEPIRIADQAGRQYVEK</sequence>